<dbReference type="InterPro" id="IPR011010">
    <property type="entry name" value="DNA_brk_join_enz"/>
</dbReference>
<dbReference type="Proteomes" id="UP001229025">
    <property type="component" value="Unassembled WGS sequence"/>
</dbReference>
<protein>
    <recommendedName>
        <fullName evidence="4">Phage integrase family protein</fullName>
    </recommendedName>
</protein>
<comment type="caution">
    <text evidence="2">The sequence shown here is derived from an EMBL/GenBank/DDBJ whole genome shotgun (WGS) entry which is preliminary data.</text>
</comment>
<dbReference type="RefSeq" id="WP_284727370.1">
    <property type="nucleotide sequence ID" value="NZ_JASCSA010000015.1"/>
</dbReference>
<accession>A0ABT6USL4</accession>
<keyword evidence="1" id="KW-0233">DNA recombination</keyword>
<keyword evidence="3" id="KW-1185">Reference proteome</keyword>
<dbReference type="Gene3D" id="1.10.443.10">
    <property type="entry name" value="Intergrase catalytic core"/>
    <property type="match status" value="1"/>
</dbReference>
<evidence type="ECO:0000313" key="3">
    <source>
        <dbReference type="Proteomes" id="UP001229025"/>
    </source>
</evidence>
<dbReference type="InterPro" id="IPR013762">
    <property type="entry name" value="Integrase-like_cat_sf"/>
</dbReference>
<proteinExistence type="predicted"/>
<reference evidence="3" key="1">
    <citation type="submission" date="2023-07" db="EMBL/GenBank/DDBJ databases">
        <title>Genome-based characterization of strain KMM 296 and proposal for reclassification of Cobetia litoralis and Cobetia pacifica, and emended description of the species Cobetia amphilecti and Cobetia marina.</title>
        <authorList>
            <person name="Balabanova L."/>
            <person name="Nedashkovskaya O."/>
        </authorList>
    </citation>
    <scope>NUCLEOTIDE SEQUENCE [LARGE SCALE GENOMIC DNA]</scope>
    <source>
        <strain evidence="3">NRIC 0815</strain>
    </source>
</reference>
<sequence>MSGDWIFSIAREKDAPVTRLLTRPDPDLHLKFMKTHHMQELWRRWEERRLDRIKGRQRQQSLHLLYWLERHAKRQPANDVPAEAGSITLALDYTQAEAMVEELMRWRSVHHRRPIGRREAYGVIGHFLEEVNQSPGVLAMLPQWPTLARRKSVLPMDAKALASTARVLPIIRELRRSGVDFPLLRAAVELGVRAGLGQQVILVTLACLTRRHFEGDRNTPNEWVWIPAHSTPPRIMSSHLTAYRLPLESTLATAFKTLRAKKPAAAKDKWLLAERPEDEPLSITERIRSVKGRMRQELASLVTTLPLTIEERRTLKLTTLLRALPHAAVLGGLPGYWVSQFNRYPIPYSSAQGLYEPHSYFARLEAPPPSPVMAAHSIDRQHEPVANDDKMSTVDLFAAEASETKAPYPPTVLTQPPGQRLISGAFWSIDWLPSARRIIKQWIGVISSDYLRKTSDEKVRGRLEALLLETSRRLTKLMGIRHSYPAMVLYWLHDLRVTRMLRVSSLHTYLSRSLPMAMADYALSIDIQEWDNDSAQEMCWCVPHDMGWSASTTQSFLGNMGQLIRFMHSMGVLLDVEPPISGNNKAPSAKRIHFATLRQMEKVRGHLLSKPDTTPDATMQWLSIALGFHGGMRASEVCALTLRDIRIECPQGTFSLEHWLEDQCPATPLPALSDTELSPPASHEMETIHEALSEQLSSLPEIECRVYIRGGKTPAARRVLPLHLLTSLEDIQLLAAWWIYRRRCFPTSALSDIALFGPSNSGLAFNHAGLITPAIDAMRGVVGNAIDFHSLRHAAVSWWLIRLEAAQNRDILDDLQEHGSWGLQKAPLKRFLEGVQGYAGEDSRERGMLLYQLAIWIGHRTPEQTLTHYAHSLEYLHRQAMRRASKYTQAITPWISHAQ</sequence>
<evidence type="ECO:0000313" key="2">
    <source>
        <dbReference type="EMBL" id="MDI5885697.1"/>
    </source>
</evidence>
<name>A0ABT6USL4_9GAMM</name>
<evidence type="ECO:0008006" key="4">
    <source>
        <dbReference type="Google" id="ProtNLM"/>
    </source>
</evidence>
<organism evidence="2 3">
    <name type="scientific">Cobetia amphilecti</name>
    <dbReference type="NCBI Taxonomy" id="1055104"/>
    <lineage>
        <taxon>Bacteria</taxon>
        <taxon>Pseudomonadati</taxon>
        <taxon>Pseudomonadota</taxon>
        <taxon>Gammaproteobacteria</taxon>
        <taxon>Oceanospirillales</taxon>
        <taxon>Halomonadaceae</taxon>
        <taxon>Cobetia</taxon>
    </lineage>
</organism>
<gene>
    <name evidence="2" type="ORF">QLT01_15220</name>
</gene>
<evidence type="ECO:0000256" key="1">
    <source>
        <dbReference type="ARBA" id="ARBA00023172"/>
    </source>
</evidence>
<dbReference type="SUPFAM" id="SSF56349">
    <property type="entry name" value="DNA breaking-rejoining enzymes"/>
    <property type="match status" value="1"/>
</dbReference>
<dbReference type="EMBL" id="JASCSA010000015">
    <property type="protein sequence ID" value="MDI5885697.1"/>
    <property type="molecule type" value="Genomic_DNA"/>
</dbReference>